<protein>
    <recommendedName>
        <fullName evidence="4">DUF2490 domain-containing protein</fullName>
    </recommendedName>
</protein>
<evidence type="ECO:0000313" key="2">
    <source>
        <dbReference type="EMBL" id="SHI87647.1"/>
    </source>
</evidence>
<dbReference type="STRING" id="415425.SAMN05444363_1900"/>
<keyword evidence="3" id="KW-1185">Reference proteome</keyword>
<gene>
    <name evidence="2" type="ORF">SAMN05444363_1900</name>
</gene>
<organism evidence="2 3">
    <name type="scientific">Flavobacterium terrae</name>
    <dbReference type="NCBI Taxonomy" id="415425"/>
    <lineage>
        <taxon>Bacteria</taxon>
        <taxon>Pseudomonadati</taxon>
        <taxon>Bacteroidota</taxon>
        <taxon>Flavobacteriia</taxon>
        <taxon>Flavobacteriales</taxon>
        <taxon>Flavobacteriaceae</taxon>
        <taxon>Flavobacterium</taxon>
    </lineage>
</organism>
<keyword evidence="1" id="KW-0812">Transmembrane</keyword>
<evidence type="ECO:0008006" key="4">
    <source>
        <dbReference type="Google" id="ProtNLM"/>
    </source>
</evidence>
<dbReference type="AlphaFoldDB" id="A0A1M6EQ57"/>
<sequence>MKKITFSYTTHNFYLTTKPYNYIIIMKRIILILLISIFSNTNLSAQNEEHLSGFTTFSLTYKFNKKWYSYLELQGRSIAEFSKIDYYEIKGGSGYNINGNNQAFIGLGRYVNYKNSKLSREELRFWLQYTFSKNISRIKFENRFRAEKRFFHNPVTDANTNTERYRYRLNILVPINKEKFEAKTIFLNTFDELFIGPEKPTINRNRIFLGGGYQATKSFGVSLGYLFQREFTANTNTNLHFLFCGLNFAIDGSKSDIPYQAPSPDHD</sequence>
<name>A0A1M6EQ57_9FLAO</name>
<feature type="transmembrane region" description="Helical" evidence="1">
    <location>
        <begin position="20"/>
        <end position="38"/>
    </location>
</feature>
<evidence type="ECO:0000313" key="3">
    <source>
        <dbReference type="Proteomes" id="UP000184488"/>
    </source>
</evidence>
<dbReference type="Proteomes" id="UP000184488">
    <property type="component" value="Unassembled WGS sequence"/>
</dbReference>
<dbReference type="EMBL" id="FQZI01000003">
    <property type="protein sequence ID" value="SHI87647.1"/>
    <property type="molecule type" value="Genomic_DNA"/>
</dbReference>
<dbReference type="Pfam" id="PF10677">
    <property type="entry name" value="DUF2490"/>
    <property type="match status" value="1"/>
</dbReference>
<reference evidence="3" key="1">
    <citation type="submission" date="2016-11" db="EMBL/GenBank/DDBJ databases">
        <authorList>
            <person name="Varghese N."/>
            <person name="Submissions S."/>
        </authorList>
    </citation>
    <scope>NUCLEOTIDE SEQUENCE [LARGE SCALE GENOMIC DNA]</scope>
    <source>
        <strain evidence="3">DSM 18829</strain>
    </source>
</reference>
<accession>A0A1M6EQ57</accession>
<keyword evidence="1" id="KW-1133">Transmembrane helix</keyword>
<proteinExistence type="predicted"/>
<evidence type="ECO:0000256" key="1">
    <source>
        <dbReference type="SAM" id="Phobius"/>
    </source>
</evidence>
<dbReference type="InterPro" id="IPR019619">
    <property type="entry name" value="DUF2490"/>
</dbReference>
<keyword evidence="1" id="KW-0472">Membrane</keyword>